<keyword evidence="3" id="KW-0964">Secreted</keyword>
<dbReference type="Proteomes" id="UP001501920">
    <property type="component" value="Chromosome 1"/>
</dbReference>
<dbReference type="PANTHER" id="PTHR23414">
    <property type="entry name" value="ADRENOMEDULLIN, ADM"/>
    <property type="match status" value="1"/>
</dbReference>
<dbReference type="GO" id="GO:0007189">
    <property type="term" value="P:adenylate cyclase-activating G protein-coupled receptor signaling pathway"/>
    <property type="evidence" value="ECO:0007669"/>
    <property type="project" value="TreeGrafter"/>
</dbReference>
<dbReference type="CTD" id="403114"/>
<dbReference type="OMA" id="RGGHHYP"/>
<dbReference type="GeneTree" id="ENSGT00940000154380"/>
<dbReference type="GO" id="GO:0010460">
    <property type="term" value="P:positive regulation of heart rate"/>
    <property type="evidence" value="ECO:0007669"/>
    <property type="project" value="TreeGrafter"/>
</dbReference>
<dbReference type="GeneID" id="108428172"/>
<evidence type="ECO:0000313" key="7">
    <source>
        <dbReference type="Ensembl" id="ENSPNAP00000002645.1"/>
    </source>
</evidence>
<dbReference type="STRING" id="42514.ENSPNAP00000002645"/>
<dbReference type="RefSeq" id="XP_017554454.1">
    <property type="nucleotide sequence ID" value="XM_017698965.2"/>
</dbReference>
<dbReference type="Pfam" id="PF00214">
    <property type="entry name" value="Calc_CGRP_IAPP"/>
    <property type="match status" value="1"/>
</dbReference>
<accession>A0A3B4BVW6</accession>
<dbReference type="GO" id="GO:0005576">
    <property type="term" value="C:extracellular region"/>
    <property type="evidence" value="ECO:0007669"/>
    <property type="project" value="UniProtKB-SubCell"/>
</dbReference>
<feature type="signal peptide" evidence="6">
    <location>
        <begin position="1"/>
        <end position="22"/>
    </location>
</feature>
<evidence type="ECO:0000256" key="1">
    <source>
        <dbReference type="ARBA" id="ARBA00004613"/>
    </source>
</evidence>
<evidence type="ECO:0000313" key="8">
    <source>
        <dbReference type="Proteomes" id="UP001501920"/>
    </source>
</evidence>
<evidence type="ECO:0000256" key="4">
    <source>
        <dbReference type="ARBA" id="ARBA00022729"/>
    </source>
</evidence>
<evidence type="ECO:0000256" key="6">
    <source>
        <dbReference type="SAM" id="SignalP"/>
    </source>
</evidence>
<protein>
    <recommendedName>
        <fullName evidence="9">Adrenomedullin 2b</fullName>
    </recommendedName>
</protein>
<feature type="chain" id="PRO_5017267792" description="Adrenomedullin 2b" evidence="6">
    <location>
        <begin position="23"/>
        <end position="172"/>
    </location>
</feature>
<evidence type="ECO:0000256" key="5">
    <source>
        <dbReference type="ARBA" id="ARBA00023157"/>
    </source>
</evidence>
<keyword evidence="4 6" id="KW-0732">Signal</keyword>
<dbReference type="OrthoDB" id="9907777at2759"/>
<evidence type="ECO:0000256" key="2">
    <source>
        <dbReference type="ARBA" id="ARBA00010575"/>
    </source>
</evidence>
<keyword evidence="5" id="KW-1015">Disulfide bond</keyword>
<proteinExistence type="inferred from homology"/>
<organism evidence="7 8">
    <name type="scientific">Pygocentrus nattereri</name>
    <name type="common">Red-bellied piranha</name>
    <dbReference type="NCBI Taxonomy" id="42514"/>
    <lineage>
        <taxon>Eukaryota</taxon>
        <taxon>Metazoa</taxon>
        <taxon>Chordata</taxon>
        <taxon>Craniata</taxon>
        <taxon>Vertebrata</taxon>
        <taxon>Euteleostomi</taxon>
        <taxon>Actinopterygii</taxon>
        <taxon>Neopterygii</taxon>
        <taxon>Teleostei</taxon>
        <taxon>Ostariophysi</taxon>
        <taxon>Characiformes</taxon>
        <taxon>Characoidei</taxon>
        <taxon>Pygocentrus</taxon>
    </lineage>
</organism>
<dbReference type="Ensembl" id="ENSPNAT00000010093.2">
    <property type="protein sequence ID" value="ENSPNAP00000002645.1"/>
    <property type="gene ID" value="ENSPNAG00000008980.2"/>
</dbReference>
<dbReference type="PANTHER" id="PTHR23414:SF2">
    <property type="entry name" value="PROTEIN ADM2"/>
    <property type="match status" value="1"/>
</dbReference>
<comment type="similarity">
    <text evidence="2">Belongs to the adrenomedullin family.</text>
</comment>
<evidence type="ECO:0000256" key="3">
    <source>
        <dbReference type="ARBA" id="ARBA00022525"/>
    </source>
</evidence>
<dbReference type="InterPro" id="IPR051665">
    <property type="entry name" value="Adrenomedullin-reg_peptide"/>
</dbReference>
<comment type="subcellular location">
    <subcellularLocation>
        <location evidence="1">Secreted</location>
    </subcellularLocation>
</comment>
<dbReference type="InterPro" id="IPR021116">
    <property type="entry name" value="Calcitonin/adrenomedullin"/>
</dbReference>
<dbReference type="AlphaFoldDB" id="A0A3B4BVW6"/>
<keyword evidence="8" id="KW-1185">Reference proteome</keyword>
<reference evidence="7" key="3">
    <citation type="submission" date="2025-09" db="UniProtKB">
        <authorList>
            <consortium name="Ensembl"/>
        </authorList>
    </citation>
    <scope>IDENTIFICATION</scope>
</reference>
<dbReference type="GO" id="GO:0005179">
    <property type="term" value="F:hormone activity"/>
    <property type="evidence" value="ECO:0007669"/>
    <property type="project" value="InterPro"/>
</dbReference>
<reference evidence="7" key="2">
    <citation type="submission" date="2025-08" db="UniProtKB">
        <authorList>
            <consortium name="Ensembl"/>
        </authorList>
    </citation>
    <scope>IDENTIFICATION</scope>
</reference>
<reference evidence="7 8" key="1">
    <citation type="submission" date="2020-10" db="EMBL/GenBank/DDBJ databases">
        <title>Pygocentrus nattereri (red-bellied piranha) genome, fPygNat1, primary haplotype.</title>
        <authorList>
            <person name="Myers G."/>
            <person name="Meyer A."/>
            <person name="Karagic N."/>
            <person name="Pippel M."/>
            <person name="Winkler S."/>
            <person name="Tracey A."/>
            <person name="Wood J."/>
            <person name="Formenti G."/>
            <person name="Howe K."/>
            <person name="Fedrigo O."/>
            <person name="Jarvis E.D."/>
        </authorList>
    </citation>
    <scope>NUCLEOTIDE SEQUENCE [LARGE SCALE GENOMIC DNA]</scope>
</reference>
<evidence type="ECO:0008006" key="9">
    <source>
        <dbReference type="Google" id="ProtNLM"/>
    </source>
</evidence>
<sequence length="172" mass="18981">MKALLLPLTLYCISLFSLQLQALPVGDRLDLMTRLSQLREGSPESDPGSVDATANPVVPLDRTALWRALLFRKPPASFEDPMSIFRVPHTSRPVAGASTEKGEGPNQTGLRSRRHAFIRGHHPQRHGQLMRVGCVLGTCQVQNLSHRLYQLVGQTGREDSSPVNPRSPHSYG</sequence>
<name>A0A3B4BVW6_PYGNA</name>
<dbReference type="GO" id="GO:0003073">
    <property type="term" value="P:regulation of systemic arterial blood pressure"/>
    <property type="evidence" value="ECO:0007669"/>
    <property type="project" value="TreeGrafter"/>
</dbReference>